<evidence type="ECO:0000313" key="1">
    <source>
        <dbReference type="EMBL" id="KAI7995525.1"/>
    </source>
</evidence>
<protein>
    <submittedName>
        <fullName evidence="1">Uncharacterized protein</fullName>
    </submittedName>
</protein>
<name>A0ACC0G3A3_9ERIC</name>
<keyword evidence="2" id="KW-1185">Reference proteome</keyword>
<organism evidence="1 2">
    <name type="scientific">Camellia lanceoleosa</name>
    <dbReference type="NCBI Taxonomy" id="1840588"/>
    <lineage>
        <taxon>Eukaryota</taxon>
        <taxon>Viridiplantae</taxon>
        <taxon>Streptophyta</taxon>
        <taxon>Embryophyta</taxon>
        <taxon>Tracheophyta</taxon>
        <taxon>Spermatophyta</taxon>
        <taxon>Magnoliopsida</taxon>
        <taxon>eudicotyledons</taxon>
        <taxon>Gunneridae</taxon>
        <taxon>Pentapetalae</taxon>
        <taxon>asterids</taxon>
        <taxon>Ericales</taxon>
        <taxon>Theaceae</taxon>
        <taxon>Camellia</taxon>
    </lineage>
</organism>
<dbReference type="Proteomes" id="UP001060215">
    <property type="component" value="Chromosome 12"/>
</dbReference>
<sequence>MVAAAARSRSWGSDLSIFDENDPPTTQELVNLTFFLDSPETSSVSSPSLPSTSISSIAVKAQIWDTIDQERSGNSSHRCQNPS</sequence>
<accession>A0ACC0G3A3</accession>
<reference evidence="1 2" key="1">
    <citation type="journal article" date="2022" name="Plant J.">
        <title>Chromosome-level genome of Camellia lanceoleosa provides a valuable resource for understanding genome evolution and self-incompatibility.</title>
        <authorList>
            <person name="Gong W."/>
            <person name="Xiao S."/>
            <person name="Wang L."/>
            <person name="Liao Z."/>
            <person name="Chang Y."/>
            <person name="Mo W."/>
            <person name="Hu G."/>
            <person name="Li W."/>
            <person name="Zhao G."/>
            <person name="Zhu H."/>
            <person name="Hu X."/>
            <person name="Ji K."/>
            <person name="Xiang X."/>
            <person name="Song Q."/>
            <person name="Yuan D."/>
            <person name="Jin S."/>
            <person name="Zhang L."/>
        </authorList>
    </citation>
    <scope>NUCLEOTIDE SEQUENCE [LARGE SCALE GENOMIC DNA]</scope>
    <source>
        <strain evidence="1">SQ_2022a</strain>
    </source>
</reference>
<comment type="caution">
    <text evidence="1">The sequence shown here is derived from an EMBL/GenBank/DDBJ whole genome shotgun (WGS) entry which is preliminary data.</text>
</comment>
<dbReference type="EMBL" id="CM045769">
    <property type="protein sequence ID" value="KAI7995525.1"/>
    <property type="molecule type" value="Genomic_DNA"/>
</dbReference>
<gene>
    <name evidence="1" type="ORF">LOK49_LG11G00731</name>
</gene>
<proteinExistence type="predicted"/>
<evidence type="ECO:0000313" key="2">
    <source>
        <dbReference type="Proteomes" id="UP001060215"/>
    </source>
</evidence>